<keyword evidence="2" id="KW-0560">Oxidoreductase</keyword>
<dbReference type="FunFam" id="3.90.110.10:FF:000002">
    <property type="entry name" value="Malate dehydrogenase"/>
    <property type="match status" value="1"/>
</dbReference>
<dbReference type="Gene3D" id="3.90.110.10">
    <property type="entry name" value="Lactate dehydrogenase/glycoside hydrolase, family 4, C-terminal"/>
    <property type="match status" value="1"/>
</dbReference>
<dbReference type="PROSITE" id="PS00068">
    <property type="entry name" value="MDH"/>
    <property type="match status" value="1"/>
</dbReference>
<evidence type="ECO:0000256" key="2">
    <source>
        <dbReference type="ARBA" id="ARBA00023002"/>
    </source>
</evidence>
<dbReference type="InterPro" id="IPR001252">
    <property type="entry name" value="Malate_DH_AS"/>
</dbReference>
<dbReference type="EMBL" id="BARS01025644">
    <property type="protein sequence ID" value="GAG06489.1"/>
    <property type="molecule type" value="Genomic_DNA"/>
</dbReference>
<sequence>ALRNAPDIPAERFSAMTRLDHNRALARLAAKAGVPVGSVKKVTIWGNHSSTQYPDAYHAEIGGEPAPQVIKDDAWIRETFIPQVQGRGSAIIEARGKSSAASAASAVINHVQSWHLGTPQGDWVSMAILSTGAYGTPRGVVFSYPVRIAHGVPALVEGLELSAFDREKIAATGAELVGERAAVRSLLP</sequence>
<organism evidence="4">
    <name type="scientific">marine sediment metagenome</name>
    <dbReference type="NCBI Taxonomy" id="412755"/>
    <lineage>
        <taxon>unclassified sequences</taxon>
        <taxon>metagenomes</taxon>
        <taxon>ecological metagenomes</taxon>
    </lineage>
</organism>
<name>X0UL18_9ZZZZ</name>
<accession>X0UL18</accession>
<evidence type="ECO:0000313" key="4">
    <source>
        <dbReference type="EMBL" id="GAG06489.1"/>
    </source>
</evidence>
<proteinExistence type="inferred from homology"/>
<evidence type="ECO:0000256" key="1">
    <source>
        <dbReference type="ARBA" id="ARBA00009613"/>
    </source>
</evidence>
<dbReference type="PANTHER" id="PTHR23382">
    <property type="entry name" value="MALATE DEHYDROGENASE"/>
    <property type="match status" value="1"/>
</dbReference>
<dbReference type="InterPro" id="IPR010945">
    <property type="entry name" value="Malate_DH_type2"/>
</dbReference>
<dbReference type="GO" id="GO:0006108">
    <property type="term" value="P:malate metabolic process"/>
    <property type="evidence" value="ECO:0007669"/>
    <property type="project" value="InterPro"/>
</dbReference>
<protein>
    <recommendedName>
        <fullName evidence="3">Lactate/malate dehydrogenase C-terminal domain-containing protein</fullName>
    </recommendedName>
</protein>
<dbReference type="AlphaFoldDB" id="X0UL18"/>
<dbReference type="SUPFAM" id="SSF56327">
    <property type="entry name" value="LDH C-terminal domain-like"/>
    <property type="match status" value="1"/>
</dbReference>
<dbReference type="Pfam" id="PF02866">
    <property type="entry name" value="Ldh_1_C"/>
    <property type="match status" value="1"/>
</dbReference>
<feature type="domain" description="Lactate/malate dehydrogenase C-terminal" evidence="3">
    <location>
        <begin position="17"/>
        <end position="177"/>
    </location>
</feature>
<reference evidence="4" key="1">
    <citation type="journal article" date="2014" name="Front. Microbiol.">
        <title>High frequency of phylogenetically diverse reductive dehalogenase-homologous genes in deep subseafloor sedimentary metagenomes.</title>
        <authorList>
            <person name="Kawai M."/>
            <person name="Futagami T."/>
            <person name="Toyoda A."/>
            <person name="Takaki Y."/>
            <person name="Nishi S."/>
            <person name="Hori S."/>
            <person name="Arai W."/>
            <person name="Tsubouchi T."/>
            <person name="Morono Y."/>
            <person name="Uchiyama I."/>
            <person name="Ito T."/>
            <person name="Fujiyama A."/>
            <person name="Inagaki F."/>
            <person name="Takami H."/>
        </authorList>
    </citation>
    <scope>NUCLEOTIDE SEQUENCE</scope>
    <source>
        <strain evidence="4">Expedition CK06-06</strain>
    </source>
</reference>
<feature type="non-terminal residue" evidence="4">
    <location>
        <position position="1"/>
    </location>
</feature>
<dbReference type="InterPro" id="IPR022383">
    <property type="entry name" value="Lactate/malate_DH_C"/>
</dbReference>
<dbReference type="GO" id="GO:0016615">
    <property type="term" value="F:malate dehydrogenase activity"/>
    <property type="evidence" value="ECO:0007669"/>
    <property type="project" value="InterPro"/>
</dbReference>
<dbReference type="GO" id="GO:0016616">
    <property type="term" value="F:oxidoreductase activity, acting on the CH-OH group of donors, NAD or NADP as acceptor"/>
    <property type="evidence" value="ECO:0007669"/>
    <property type="project" value="InterPro"/>
</dbReference>
<comment type="caution">
    <text evidence="4">The sequence shown here is derived from an EMBL/GenBank/DDBJ whole genome shotgun (WGS) entry which is preliminary data.</text>
</comment>
<comment type="similarity">
    <text evidence="1">Belongs to the LDH/MDH superfamily. MDH type 2 family.</text>
</comment>
<evidence type="ECO:0000259" key="3">
    <source>
        <dbReference type="Pfam" id="PF02866"/>
    </source>
</evidence>
<dbReference type="InterPro" id="IPR015955">
    <property type="entry name" value="Lactate_DH/Glyco_Ohase_4_C"/>
</dbReference>
<gene>
    <name evidence="4" type="ORF">S01H1_40494</name>
</gene>